<evidence type="ECO:0000256" key="2">
    <source>
        <dbReference type="ARBA" id="ARBA00022801"/>
    </source>
</evidence>
<evidence type="ECO:0000259" key="7">
    <source>
        <dbReference type="Pfam" id="PF21317"/>
    </source>
</evidence>
<sequence length="738" mass="82395">MQTWGGGLRRRPVQGWGSKPRAGVRPPGELGAGLSPSADFPARGPPCRPAPRPRSPAGPRSARTLRSTPQREEKRGPHGRMQTLLVRLVALLGLMSRLLETSALTGAPWGRASRVFLSPSQVKDRRLGLKVKDSNFTLGGFPSLILAGTIHYFRVPKEYWRDRLLKLKACGFNTVTTHVPWNLHEPRRGQFQFTGNLDLAVFISMALEVDLWVILCPGPYIGSDLDLGGLPSWLLRDPKMKLRTTYKGFTKAVNHYFDELIPRIVSLQVQEDGPIIAVQLENEYGSYHMDKKYMPYVKKALVTRGVKTLLMTADTGQDLTGGHVKNVLATLHLRSINKATYETLSSFQGPSPVLMTVYTASAPDGWGALRHSLDPHHYGALLTEDGDYTPEYVTFQELFRSVTVPSHNLSPNEVHRPPQPESRPRVVYKPVAATYYMSLWDALPYLDEPTLSAKPVSMEKLSVNQGSGQSSGYILYETAISSGGLLTSRGHVQDRGQVFLDNLYIGVLDHASTELTLPRRSDYEGSQMLRILVENQGRLAYGPDINKERKGLTGDIYLNKSPLRKFKIYSLEMKPKFIQRDLPNIWKPALFQPRGPAFFLGLLRVGDHPRDTFIKMQDWTKGVIFINGQNLGRYWNIGPQETLYLPGPWLQPGANEIVVFEEWKSALVIQFTDSPQLGHVSWDSPRCHGQRMQGPAPPGTYALFCQVGAWDPCTQPPTLLLSGAGSRYASGESPHPFR</sequence>
<feature type="domain" description="Glycoside hydrolase 35 catalytic" evidence="6">
    <location>
        <begin position="136"/>
        <end position="368"/>
    </location>
</feature>
<evidence type="ECO:0000256" key="4">
    <source>
        <dbReference type="RuleBase" id="RU003679"/>
    </source>
</evidence>
<feature type="compositionally biased region" description="Pro residues" evidence="5">
    <location>
        <begin position="43"/>
        <end position="56"/>
    </location>
</feature>
<dbReference type="FunFam" id="2.60.120.260:FF:000049">
    <property type="entry name" value="Beta-galactosidase"/>
    <property type="match status" value="1"/>
</dbReference>
<dbReference type="PRINTS" id="PR00742">
    <property type="entry name" value="GLHYDRLASE35"/>
</dbReference>
<reference evidence="10" key="1">
    <citation type="submission" date="2025-08" db="UniProtKB">
        <authorList>
            <consortium name="RefSeq"/>
        </authorList>
    </citation>
    <scope>IDENTIFICATION</scope>
    <source>
        <tissue evidence="10">Ear skin</tissue>
    </source>
</reference>
<dbReference type="RefSeq" id="XP_032328161.1">
    <property type="nucleotide sequence ID" value="XM_032472270.1"/>
</dbReference>
<feature type="domain" description="Beta-galactosidase galactose-binding" evidence="8">
    <location>
        <begin position="596"/>
        <end position="655"/>
    </location>
</feature>
<dbReference type="Pfam" id="PF21467">
    <property type="entry name" value="BetaGal_gal-bd"/>
    <property type="match status" value="1"/>
</dbReference>
<evidence type="ECO:0000313" key="9">
    <source>
        <dbReference type="Proteomes" id="UP000694856"/>
    </source>
</evidence>
<gene>
    <name evidence="10" type="primary">LOC102505559</name>
</gene>
<dbReference type="Proteomes" id="UP000694856">
    <property type="component" value="Chromosome 33"/>
</dbReference>
<keyword evidence="9" id="KW-1185">Reference proteome</keyword>
<dbReference type="GeneID" id="102505559"/>
<proteinExistence type="inferred from homology"/>
<evidence type="ECO:0000256" key="3">
    <source>
        <dbReference type="ARBA" id="ARBA00023295"/>
    </source>
</evidence>
<dbReference type="SUPFAM" id="SSF49785">
    <property type="entry name" value="Galactose-binding domain-like"/>
    <property type="match status" value="1"/>
</dbReference>
<accession>A0A8B8SD55</accession>
<dbReference type="PANTHER" id="PTHR23421">
    <property type="entry name" value="BETA-GALACTOSIDASE RELATED"/>
    <property type="match status" value="1"/>
</dbReference>
<dbReference type="AlphaFoldDB" id="A0A8B8SD55"/>
<dbReference type="Pfam" id="PF01301">
    <property type="entry name" value="Glyco_hydro_35"/>
    <property type="match status" value="1"/>
</dbReference>
<dbReference type="InterPro" id="IPR008979">
    <property type="entry name" value="Galactose-bd-like_sf"/>
</dbReference>
<dbReference type="GO" id="GO:0004553">
    <property type="term" value="F:hydrolase activity, hydrolyzing O-glycosyl compounds"/>
    <property type="evidence" value="ECO:0007669"/>
    <property type="project" value="InterPro"/>
</dbReference>
<keyword evidence="2" id="KW-0378">Hydrolase</keyword>
<dbReference type="SUPFAM" id="SSF51445">
    <property type="entry name" value="(Trans)glycosidases"/>
    <property type="match status" value="1"/>
</dbReference>
<dbReference type="Pfam" id="PF21317">
    <property type="entry name" value="BetaGal_ABD_1"/>
    <property type="match status" value="1"/>
</dbReference>
<dbReference type="InterPro" id="IPR048913">
    <property type="entry name" value="BetaGal_gal-bd"/>
</dbReference>
<dbReference type="InterPro" id="IPR048912">
    <property type="entry name" value="BetaGal1-like_ABD1"/>
</dbReference>
<keyword evidence="3" id="KW-0326">Glycosidase</keyword>
<feature type="domain" description="Beta-galactosidase 1-like first all-beta" evidence="7">
    <location>
        <begin position="468"/>
        <end position="572"/>
    </location>
</feature>
<evidence type="ECO:0000256" key="1">
    <source>
        <dbReference type="ARBA" id="ARBA00009809"/>
    </source>
</evidence>
<evidence type="ECO:0000256" key="5">
    <source>
        <dbReference type="SAM" id="MobiDB-lite"/>
    </source>
</evidence>
<dbReference type="Gene3D" id="2.60.120.260">
    <property type="entry name" value="Galactose-binding domain-like"/>
    <property type="match status" value="2"/>
</dbReference>
<dbReference type="GO" id="GO:0005975">
    <property type="term" value="P:carbohydrate metabolic process"/>
    <property type="evidence" value="ECO:0007669"/>
    <property type="project" value="InterPro"/>
</dbReference>
<evidence type="ECO:0000259" key="8">
    <source>
        <dbReference type="Pfam" id="PF21467"/>
    </source>
</evidence>
<protein>
    <submittedName>
        <fullName evidence="10">Beta-galactosidase-1-like protein 2 isoform X4</fullName>
    </submittedName>
</protein>
<evidence type="ECO:0000313" key="10">
    <source>
        <dbReference type="RefSeq" id="XP_032328161.1"/>
    </source>
</evidence>
<organism evidence="9 10">
    <name type="scientific">Camelus ferus</name>
    <name type="common">Wild bactrian camel</name>
    <name type="synonym">Camelus bactrianus ferus</name>
    <dbReference type="NCBI Taxonomy" id="419612"/>
    <lineage>
        <taxon>Eukaryota</taxon>
        <taxon>Metazoa</taxon>
        <taxon>Chordata</taxon>
        <taxon>Craniata</taxon>
        <taxon>Vertebrata</taxon>
        <taxon>Euteleostomi</taxon>
        <taxon>Mammalia</taxon>
        <taxon>Eutheria</taxon>
        <taxon>Laurasiatheria</taxon>
        <taxon>Artiodactyla</taxon>
        <taxon>Tylopoda</taxon>
        <taxon>Camelidae</taxon>
        <taxon>Camelus</taxon>
    </lineage>
</organism>
<evidence type="ECO:0000259" key="6">
    <source>
        <dbReference type="Pfam" id="PF01301"/>
    </source>
</evidence>
<feature type="region of interest" description="Disordered" evidence="5">
    <location>
        <begin position="1"/>
        <end position="79"/>
    </location>
</feature>
<dbReference type="Gene3D" id="3.20.20.80">
    <property type="entry name" value="Glycosidases"/>
    <property type="match status" value="1"/>
</dbReference>
<dbReference type="InterPro" id="IPR001944">
    <property type="entry name" value="Glycoside_Hdrlase_35"/>
</dbReference>
<dbReference type="InterPro" id="IPR031330">
    <property type="entry name" value="Gly_Hdrlase_35_cat"/>
</dbReference>
<comment type="similarity">
    <text evidence="1 4">Belongs to the glycosyl hydrolase 35 family.</text>
</comment>
<dbReference type="FunFam" id="3.20.20.80:FF:000036">
    <property type="entry name" value="Beta-galactosidase"/>
    <property type="match status" value="1"/>
</dbReference>
<name>A0A8B8SD55_CAMFR</name>
<dbReference type="InterPro" id="IPR017853">
    <property type="entry name" value="GH"/>
</dbReference>